<feature type="region of interest" description="Disordered" evidence="1">
    <location>
        <begin position="59"/>
        <end position="161"/>
    </location>
</feature>
<sequence length="460" mass="50483">MKFLSILQLICACVLVGDFGLHGVTSEDAGLDPELHSEGVVQNERDGDIVHDAMDKNVHKSELKEPDFSDEDSHRDDVTLDVKENGVNERSGSSEETVSETDAQPHAARDQAQSGSPDHCESKSDESNGGGEEEECKGRDGSDDGQADTTNESGSEPGDTVVQMSVVSPSLQMVVPESGESGSVSGEDQQESTDGEEEQPRSKQRFFPLLYTFRTLFTSFLAEFTDDSQEAASNSSEPSGANSTATELLDKDNNSTGNGTDTGKKTRFQCAPKNISENTTGEVKVVNSTELLEILNFSKNQKVSTCVLVMFYAPWCHFCARTAPHYNALARAYPQLDVLAVDTSHFSYLNARFGTVAVPNVMLFHSRSAVRFNHSSRVLDNFIDFVTNNTGMEPNVSVTVEPFDYFGPLPSTAVRGRDWLLWLAWAFVLSCSGYGFVCSHYGQGLITRLRVLWQEHQHIE</sequence>
<dbReference type="Proteomes" id="UP000694888">
    <property type="component" value="Unplaced"/>
</dbReference>
<dbReference type="PANTHER" id="PTHR14684:SF2">
    <property type="entry name" value="THIOREDOXIN DOMAIN-CONTAINING PROTEIN 15"/>
    <property type="match status" value="1"/>
</dbReference>
<dbReference type="InterPro" id="IPR013766">
    <property type="entry name" value="Thioredoxin_domain"/>
</dbReference>
<feature type="compositionally biased region" description="Low complexity" evidence="1">
    <location>
        <begin position="175"/>
        <end position="187"/>
    </location>
</feature>
<feature type="signal peptide" evidence="3">
    <location>
        <begin position="1"/>
        <end position="26"/>
    </location>
</feature>
<feature type="domain" description="Thioredoxin" evidence="4">
    <location>
        <begin position="265"/>
        <end position="391"/>
    </location>
</feature>
<evidence type="ECO:0000313" key="5">
    <source>
        <dbReference type="Proteomes" id="UP000694888"/>
    </source>
</evidence>
<dbReference type="InterPro" id="IPR036249">
    <property type="entry name" value="Thioredoxin-like_sf"/>
</dbReference>
<dbReference type="GeneID" id="101857161"/>
<feature type="compositionally biased region" description="Polar residues" evidence="1">
    <location>
        <begin position="88"/>
        <end position="102"/>
    </location>
</feature>
<dbReference type="SUPFAM" id="SSF52833">
    <property type="entry name" value="Thioredoxin-like"/>
    <property type="match status" value="1"/>
</dbReference>
<dbReference type="Gene3D" id="3.40.30.10">
    <property type="entry name" value="Glutaredoxin"/>
    <property type="match status" value="1"/>
</dbReference>
<feature type="transmembrane region" description="Helical" evidence="2">
    <location>
        <begin position="419"/>
        <end position="442"/>
    </location>
</feature>
<feature type="chain" id="PRO_5045547583" evidence="3">
    <location>
        <begin position="27"/>
        <end position="460"/>
    </location>
</feature>
<evidence type="ECO:0000313" key="6">
    <source>
        <dbReference type="RefSeq" id="XP_005090242.1"/>
    </source>
</evidence>
<dbReference type="Pfam" id="PF00085">
    <property type="entry name" value="Thioredoxin"/>
    <property type="match status" value="1"/>
</dbReference>
<dbReference type="PROSITE" id="PS51352">
    <property type="entry name" value="THIOREDOXIN_2"/>
    <property type="match status" value="1"/>
</dbReference>
<reference evidence="6" key="1">
    <citation type="submission" date="2025-08" db="UniProtKB">
        <authorList>
            <consortium name="RefSeq"/>
        </authorList>
    </citation>
    <scope>IDENTIFICATION</scope>
</reference>
<evidence type="ECO:0000256" key="1">
    <source>
        <dbReference type="SAM" id="MobiDB-lite"/>
    </source>
</evidence>
<feature type="compositionally biased region" description="Polar residues" evidence="1">
    <location>
        <begin position="230"/>
        <end position="246"/>
    </location>
</feature>
<keyword evidence="2" id="KW-0472">Membrane</keyword>
<evidence type="ECO:0000259" key="4">
    <source>
        <dbReference type="PROSITE" id="PS51352"/>
    </source>
</evidence>
<gene>
    <name evidence="6" type="primary">LOC101857161</name>
</gene>
<dbReference type="InterPro" id="IPR042418">
    <property type="entry name" value="TXNDC15"/>
</dbReference>
<keyword evidence="5" id="KW-1185">Reference proteome</keyword>
<name>A0ABM0JC34_APLCA</name>
<organism evidence="5 6">
    <name type="scientific">Aplysia californica</name>
    <name type="common">California sea hare</name>
    <dbReference type="NCBI Taxonomy" id="6500"/>
    <lineage>
        <taxon>Eukaryota</taxon>
        <taxon>Metazoa</taxon>
        <taxon>Spiralia</taxon>
        <taxon>Lophotrochozoa</taxon>
        <taxon>Mollusca</taxon>
        <taxon>Gastropoda</taxon>
        <taxon>Heterobranchia</taxon>
        <taxon>Euthyneura</taxon>
        <taxon>Tectipleura</taxon>
        <taxon>Aplysiida</taxon>
        <taxon>Aplysioidea</taxon>
        <taxon>Aplysiidae</taxon>
        <taxon>Aplysia</taxon>
    </lineage>
</organism>
<dbReference type="RefSeq" id="XP_005090242.1">
    <property type="nucleotide sequence ID" value="XM_005090185.3"/>
</dbReference>
<evidence type="ECO:0000256" key="2">
    <source>
        <dbReference type="SAM" id="Phobius"/>
    </source>
</evidence>
<feature type="region of interest" description="Disordered" evidence="1">
    <location>
        <begin position="175"/>
        <end position="204"/>
    </location>
</feature>
<dbReference type="PANTHER" id="PTHR14684">
    <property type="entry name" value="THIOREDOXIN DOMAIN-CONTAINING PROTEIN 15"/>
    <property type="match status" value="1"/>
</dbReference>
<protein>
    <submittedName>
        <fullName evidence="6">Thioredoxin domain-containing protein 15</fullName>
    </submittedName>
</protein>
<evidence type="ECO:0000256" key="3">
    <source>
        <dbReference type="SAM" id="SignalP"/>
    </source>
</evidence>
<keyword evidence="3" id="KW-0732">Signal</keyword>
<feature type="region of interest" description="Disordered" evidence="1">
    <location>
        <begin position="228"/>
        <end position="267"/>
    </location>
</feature>
<accession>A0ABM0JC34</accession>
<keyword evidence="2" id="KW-1133">Transmembrane helix</keyword>
<feature type="compositionally biased region" description="Basic and acidic residues" evidence="1">
    <location>
        <begin position="59"/>
        <end position="87"/>
    </location>
</feature>
<feature type="compositionally biased region" description="Acidic residues" evidence="1">
    <location>
        <begin position="188"/>
        <end position="197"/>
    </location>
</feature>
<proteinExistence type="predicted"/>
<keyword evidence="2" id="KW-0812">Transmembrane</keyword>